<evidence type="ECO:0000256" key="1">
    <source>
        <dbReference type="ARBA" id="ARBA00001971"/>
    </source>
</evidence>
<keyword evidence="6" id="KW-0408">Iron</keyword>
<keyword evidence="3" id="KW-0349">Heme</keyword>
<sequence>MEISPWALLLLLYISALALISLFKRHPKRKLPPGPKPWPIIGNLNLLGSIPHQSLHLLSRKYGELMQLKFGKFPVVVASSPAMARQFLKVHDTIFASRPALAAGKYISYNYQDMTWAPYGPYWRQARKIYLNEVFNAKKLESEEHIRVRERQNFLSHLCSLSGKPVVLKDHLSRYTLSSISRMIISNKYFHESENEESIVNMDELRGLLDEWFLLSGVFNIGDWIPWLSFLDLQGYVKKMKALYKNFDRFHNYVIDDHLAKRGAEKDLVDVLLELADDPNLEVKLTKDCVKALLQQILLGKYHLPPMENSSWALLALLYVSALALISLLKRHPNRKLPPGPKQWPIIGNLNLLGSIPHQSLHLLSQKYGEIMQLKFGKFPVIVASSPEMAKQFLKIHDTVFASRPALAAGKYTAYNYQDMTWAPYGPHWRQARKIFLNEVFNAKKLESHEHIRVGERHNFLSRLYALSGNPVVLRHHLSRYTLSTISRMIISNKYFVESENGKSIVDMDELREMLDEWFFLGGVFNIGDWIPWLSFLDLQGYVKKMKALYKKIDRFYNYVIDDHQAKRSADKDFVAKDVIDVLLQLAEDPNLDVKLTKDCVKGLLQVFISPFKLIIEFLILTNILDVFTQIDQIL</sequence>
<dbReference type="GO" id="GO:0005506">
    <property type="term" value="F:iron ion binding"/>
    <property type="evidence" value="ECO:0007669"/>
    <property type="project" value="InterPro"/>
</dbReference>
<comment type="caution">
    <text evidence="9">The sequence shown here is derived from an EMBL/GenBank/DDBJ whole genome shotgun (WGS) entry which is preliminary data.</text>
</comment>
<feature type="transmembrane region" description="Helical" evidence="8">
    <location>
        <begin position="6"/>
        <end position="23"/>
    </location>
</feature>
<evidence type="ECO:0008006" key="11">
    <source>
        <dbReference type="Google" id="ProtNLM"/>
    </source>
</evidence>
<accession>A0AAV6XHC3</accession>
<dbReference type="InterPro" id="IPR001128">
    <property type="entry name" value="Cyt_P450"/>
</dbReference>
<dbReference type="GO" id="GO:0004497">
    <property type="term" value="F:monooxygenase activity"/>
    <property type="evidence" value="ECO:0007669"/>
    <property type="project" value="UniProtKB-KW"/>
</dbReference>
<keyword evidence="8" id="KW-0472">Membrane</keyword>
<comment type="cofactor">
    <cofactor evidence="1">
        <name>heme</name>
        <dbReference type="ChEBI" id="CHEBI:30413"/>
    </cofactor>
</comment>
<dbReference type="PANTHER" id="PTHR47944:SF5">
    <property type="entry name" value="CYTOCHROME P450 71A1-LIKE"/>
    <property type="match status" value="1"/>
</dbReference>
<evidence type="ECO:0000313" key="9">
    <source>
        <dbReference type="EMBL" id="KAG8378518.1"/>
    </source>
</evidence>
<dbReference type="PANTHER" id="PTHR47944">
    <property type="entry name" value="CYTOCHROME P450 98A9"/>
    <property type="match status" value="1"/>
</dbReference>
<evidence type="ECO:0000256" key="4">
    <source>
        <dbReference type="ARBA" id="ARBA00022723"/>
    </source>
</evidence>
<protein>
    <recommendedName>
        <fullName evidence="11">Cytochrome P450</fullName>
    </recommendedName>
</protein>
<proteinExistence type="inferred from homology"/>
<keyword evidence="4" id="KW-0479">Metal-binding</keyword>
<dbReference type="SUPFAM" id="SSF48264">
    <property type="entry name" value="Cytochrome P450"/>
    <property type="match status" value="2"/>
</dbReference>
<evidence type="ECO:0000256" key="6">
    <source>
        <dbReference type="ARBA" id="ARBA00023004"/>
    </source>
</evidence>
<dbReference type="Gene3D" id="1.10.630.10">
    <property type="entry name" value="Cytochrome P450"/>
    <property type="match status" value="2"/>
</dbReference>
<evidence type="ECO:0000313" key="10">
    <source>
        <dbReference type="Proteomes" id="UP000826271"/>
    </source>
</evidence>
<dbReference type="InterPro" id="IPR036396">
    <property type="entry name" value="Cyt_P450_sf"/>
</dbReference>
<keyword evidence="5" id="KW-0560">Oxidoreductase</keyword>
<dbReference type="Proteomes" id="UP000826271">
    <property type="component" value="Unassembled WGS sequence"/>
</dbReference>
<dbReference type="Pfam" id="PF00067">
    <property type="entry name" value="p450"/>
    <property type="match status" value="2"/>
</dbReference>
<keyword evidence="8" id="KW-0812">Transmembrane</keyword>
<keyword evidence="7" id="KW-0503">Monooxygenase</keyword>
<gene>
    <name evidence="9" type="ORF">BUALT_Bualt08G0145400</name>
</gene>
<feature type="transmembrane region" description="Helical" evidence="8">
    <location>
        <begin position="311"/>
        <end position="329"/>
    </location>
</feature>
<dbReference type="GO" id="GO:0020037">
    <property type="term" value="F:heme binding"/>
    <property type="evidence" value="ECO:0007669"/>
    <property type="project" value="InterPro"/>
</dbReference>
<evidence type="ECO:0000256" key="8">
    <source>
        <dbReference type="SAM" id="Phobius"/>
    </source>
</evidence>
<evidence type="ECO:0000256" key="7">
    <source>
        <dbReference type="ARBA" id="ARBA00023033"/>
    </source>
</evidence>
<reference evidence="9" key="1">
    <citation type="submission" date="2019-10" db="EMBL/GenBank/DDBJ databases">
        <authorList>
            <person name="Zhang R."/>
            <person name="Pan Y."/>
            <person name="Wang J."/>
            <person name="Ma R."/>
            <person name="Yu S."/>
        </authorList>
    </citation>
    <scope>NUCLEOTIDE SEQUENCE</scope>
    <source>
        <strain evidence="9">LA-IB0</strain>
        <tissue evidence="9">Leaf</tissue>
    </source>
</reference>
<evidence type="ECO:0000256" key="3">
    <source>
        <dbReference type="ARBA" id="ARBA00022617"/>
    </source>
</evidence>
<comment type="similarity">
    <text evidence="2">Belongs to the cytochrome P450 family.</text>
</comment>
<evidence type="ECO:0000256" key="2">
    <source>
        <dbReference type="ARBA" id="ARBA00010617"/>
    </source>
</evidence>
<dbReference type="AlphaFoldDB" id="A0AAV6XHC3"/>
<name>A0AAV6XHC3_9LAMI</name>
<dbReference type="GO" id="GO:0016705">
    <property type="term" value="F:oxidoreductase activity, acting on paired donors, with incorporation or reduction of molecular oxygen"/>
    <property type="evidence" value="ECO:0007669"/>
    <property type="project" value="InterPro"/>
</dbReference>
<keyword evidence="10" id="KW-1185">Reference proteome</keyword>
<organism evidence="9 10">
    <name type="scientific">Buddleja alternifolia</name>
    <dbReference type="NCBI Taxonomy" id="168488"/>
    <lineage>
        <taxon>Eukaryota</taxon>
        <taxon>Viridiplantae</taxon>
        <taxon>Streptophyta</taxon>
        <taxon>Embryophyta</taxon>
        <taxon>Tracheophyta</taxon>
        <taxon>Spermatophyta</taxon>
        <taxon>Magnoliopsida</taxon>
        <taxon>eudicotyledons</taxon>
        <taxon>Gunneridae</taxon>
        <taxon>Pentapetalae</taxon>
        <taxon>asterids</taxon>
        <taxon>lamiids</taxon>
        <taxon>Lamiales</taxon>
        <taxon>Scrophulariaceae</taxon>
        <taxon>Buddlejeae</taxon>
        <taxon>Buddleja</taxon>
    </lineage>
</organism>
<dbReference type="EMBL" id="WHWC01000008">
    <property type="protein sequence ID" value="KAG8378518.1"/>
    <property type="molecule type" value="Genomic_DNA"/>
</dbReference>
<keyword evidence="8" id="KW-1133">Transmembrane helix</keyword>
<evidence type="ECO:0000256" key="5">
    <source>
        <dbReference type="ARBA" id="ARBA00023002"/>
    </source>
</evidence>